<dbReference type="AlphaFoldDB" id="A0A6G3ZUR0"/>
<reference evidence="2" key="1">
    <citation type="submission" date="2020-02" db="EMBL/GenBank/DDBJ databases">
        <authorList>
            <person name="Shen X.-R."/>
            <person name="Zhang Y.-X."/>
        </authorList>
    </citation>
    <scope>NUCLEOTIDE SEQUENCE</scope>
    <source>
        <strain evidence="2">SYP-B3998</strain>
    </source>
</reference>
<proteinExistence type="predicted"/>
<sequence length="59" mass="6460">MAVLLPSLAVGARRLHDTGRSGSWLLINLIPLIGAIILLIFKVEESHDNINQYGPNPKI</sequence>
<evidence type="ECO:0000313" key="2">
    <source>
        <dbReference type="EMBL" id="NEW05329.1"/>
    </source>
</evidence>
<evidence type="ECO:0000256" key="1">
    <source>
        <dbReference type="SAM" id="Phobius"/>
    </source>
</evidence>
<dbReference type="GO" id="GO:0005886">
    <property type="term" value="C:plasma membrane"/>
    <property type="evidence" value="ECO:0007669"/>
    <property type="project" value="TreeGrafter"/>
</dbReference>
<protein>
    <submittedName>
        <fullName evidence="2">DUF805 domain-containing protein</fullName>
    </submittedName>
</protein>
<dbReference type="PANTHER" id="PTHR34980:SF2">
    <property type="entry name" value="INNER MEMBRANE PROTEIN YHAH-RELATED"/>
    <property type="match status" value="1"/>
</dbReference>
<name>A0A6G3ZUR0_9BACL</name>
<keyword evidence="1" id="KW-0472">Membrane</keyword>
<feature type="transmembrane region" description="Helical" evidence="1">
    <location>
        <begin position="24"/>
        <end position="41"/>
    </location>
</feature>
<dbReference type="InterPro" id="IPR008523">
    <property type="entry name" value="DUF805"/>
</dbReference>
<organism evidence="2">
    <name type="scientific">Paenibacillus sp. SYP-B3998</name>
    <dbReference type="NCBI Taxonomy" id="2678564"/>
    <lineage>
        <taxon>Bacteria</taxon>
        <taxon>Bacillati</taxon>
        <taxon>Bacillota</taxon>
        <taxon>Bacilli</taxon>
        <taxon>Bacillales</taxon>
        <taxon>Paenibacillaceae</taxon>
        <taxon>Paenibacillus</taxon>
    </lineage>
</organism>
<accession>A0A6G3ZUR0</accession>
<comment type="caution">
    <text evidence="2">The sequence shown here is derived from an EMBL/GenBank/DDBJ whole genome shotgun (WGS) entry which is preliminary data.</text>
</comment>
<dbReference type="Pfam" id="PF05656">
    <property type="entry name" value="DUF805"/>
    <property type="match status" value="1"/>
</dbReference>
<dbReference type="EMBL" id="JAAIKC010000001">
    <property type="protein sequence ID" value="NEW05329.1"/>
    <property type="molecule type" value="Genomic_DNA"/>
</dbReference>
<dbReference type="PANTHER" id="PTHR34980">
    <property type="entry name" value="INNER MEMBRANE PROTEIN-RELATED-RELATED"/>
    <property type="match status" value="1"/>
</dbReference>
<gene>
    <name evidence="2" type="ORF">GK047_04760</name>
</gene>
<keyword evidence="1" id="KW-1133">Transmembrane helix</keyword>
<keyword evidence="1" id="KW-0812">Transmembrane</keyword>